<dbReference type="Pfam" id="PF18201">
    <property type="entry name" value="PIH1_CS"/>
    <property type="match status" value="1"/>
</dbReference>
<dbReference type="InterPro" id="IPR012981">
    <property type="entry name" value="PIH1_N"/>
</dbReference>
<comment type="subcellular location">
    <subcellularLocation>
        <location evidence="3">Cytoplasm</location>
    </subcellularLocation>
    <subcellularLocation>
        <location evidence="2">Dynein axonemal particle</location>
    </subcellularLocation>
</comment>
<feature type="domain" description="PIH1D1/2/3 CS-like" evidence="6">
    <location>
        <begin position="263"/>
        <end position="364"/>
    </location>
</feature>
<protein>
    <recommendedName>
        <fullName evidence="3">Protein kintoun</fullName>
    </recommendedName>
    <alternativeName>
        <fullName evidence="3">Dynein assembly factor 2, axonemal homolog</fullName>
    </alternativeName>
</protein>
<comment type="function">
    <text evidence="3">Required for cytoplasmic pre-assembly of axonemal dyneins, thereby playing a central role in motility in cilia and flagella. Involved in pre-assembly of dynein arm complexes in the cytoplasm before intraflagellar transport loads them for the ciliary compartment.</text>
</comment>
<dbReference type="CDD" id="cd00298">
    <property type="entry name" value="ACD_sHsps_p23-like"/>
    <property type="match status" value="1"/>
</dbReference>
<sequence length="833" mass="94891">MDAYDIHRKNWEDLDVTKEELKNLTECLKKEEFRKMLIEYVEEVTDPKNMEVYQKEITLLEKKRGVDVTFVAPQPSYVIKTSINGDKKCFLNICTSELTDPPSSQPSFEQGHHGQQWSIPYLLTPPRDDLDKKNVRCKVFDVIFHPDTIFLSTKHAELRKIVNSTAIDGVENNFNVKLDRKNIKFPQIRYKGICHPTVIRKPSKSQPEEELDIEPEIYQKLMASYDKSRQPRPKRMEKVPKRSPSTKYYNKKANKSTDTDNKFTTPKFSIKHQSDVELEDFSTNRNAKMNATVPKRLIITIDLPLLKTATDASLDVQERYLSIKSIKPAKYLLELPLPYRVDADRGNAKFDAKHKKLVVTLPVIQPVVSVSNTKEDSGVNSDPCNFGNTVPLLLEDTMEDSSSQSHESNCTPKLVEECETVLATTKTEYESENVEDSPSQSHESNCTPKLVEECETVLATTKTEYESENVEDSSDTTLRTSKKNISTFLDPSIKYSLPTFICNLCKNQLTITVNLKNVNPDSIRYRILQNNLGIHALLTSVGTGFFPQHYSLCLKITENSVNPDSVTVEPWDNNVVFTIVLKDMENLEQYYVGIDEEFMEQKHFSNVACFENQLEKLTTKDDDEASQGIEVQTEDGGSVINISPSHLDTDDEAERHSTTSMEERPNLCHTVTKTRSVSESSGDELISNNITVSESSADEIGTAASSIDCPYDSIPDLNSELDCSSLKKTVRFNDVVSRQLFRSNSSILGQRKKNQRKLRNKRRAYERKMSESEISETEDRDKYKGNQKNTEVSETVTSIKEEMNEIRSNNSDDTAKDEVKAQFKNDLIFDLDM</sequence>
<feature type="compositionally biased region" description="Basic and acidic residues" evidence="4">
    <location>
        <begin position="766"/>
        <end position="784"/>
    </location>
</feature>
<dbReference type="CTD" id="35730"/>
<keyword evidence="1 3" id="KW-0963">Cytoplasm</keyword>
<dbReference type="Proteomes" id="UP000504631">
    <property type="component" value="Unplaced"/>
</dbReference>
<feature type="region of interest" description="Disordered" evidence="4">
    <location>
        <begin position="224"/>
        <end position="265"/>
    </location>
</feature>
<dbReference type="HAMAP" id="MF_03069">
    <property type="entry name" value="Kintoun"/>
    <property type="match status" value="1"/>
</dbReference>
<feature type="region of interest" description="Disordered" evidence="4">
    <location>
        <begin position="637"/>
        <end position="663"/>
    </location>
</feature>
<dbReference type="GeneID" id="117237976"/>
<dbReference type="RefSeq" id="XP_033358342.1">
    <property type="nucleotide sequence ID" value="XM_033502451.1"/>
</dbReference>
<feature type="compositionally biased region" description="Basic residues" evidence="4">
    <location>
        <begin position="751"/>
        <end position="765"/>
    </location>
</feature>
<reference evidence="8" key="1">
    <citation type="submission" date="2025-08" db="UniProtKB">
        <authorList>
            <consortium name="RefSeq"/>
        </authorList>
    </citation>
    <scope>IDENTIFICATION</scope>
    <source>
        <tissue evidence="8">Muscle</tissue>
    </source>
</reference>
<evidence type="ECO:0000256" key="1">
    <source>
        <dbReference type="ARBA" id="ARBA00022490"/>
    </source>
</evidence>
<evidence type="ECO:0000259" key="5">
    <source>
        <dbReference type="Pfam" id="PF08190"/>
    </source>
</evidence>
<evidence type="ECO:0000256" key="4">
    <source>
        <dbReference type="SAM" id="MobiDB-lite"/>
    </source>
</evidence>
<dbReference type="InterPro" id="IPR034727">
    <property type="entry name" value="Kintoun"/>
</dbReference>
<comment type="similarity">
    <text evidence="3">Belongs to the PIH1 family. Kintoun subfamily.</text>
</comment>
<name>A0A6J3KZD9_9HYME</name>
<proteinExistence type="inferred from homology"/>
<dbReference type="GO" id="GO:0060285">
    <property type="term" value="P:cilium-dependent cell motility"/>
    <property type="evidence" value="ECO:0007669"/>
    <property type="project" value="UniProtKB-UniRule"/>
</dbReference>
<organism evidence="7 8">
    <name type="scientific">Bombus vosnesenskii</name>
    <dbReference type="NCBI Taxonomy" id="207650"/>
    <lineage>
        <taxon>Eukaryota</taxon>
        <taxon>Metazoa</taxon>
        <taxon>Ecdysozoa</taxon>
        <taxon>Arthropoda</taxon>
        <taxon>Hexapoda</taxon>
        <taxon>Insecta</taxon>
        <taxon>Pterygota</taxon>
        <taxon>Neoptera</taxon>
        <taxon>Endopterygota</taxon>
        <taxon>Hymenoptera</taxon>
        <taxon>Apocrita</taxon>
        <taxon>Aculeata</taxon>
        <taxon>Apoidea</taxon>
        <taxon>Anthophila</taxon>
        <taxon>Apidae</taxon>
        <taxon>Bombus</taxon>
        <taxon>Pyrobombus</taxon>
    </lineage>
</organism>
<dbReference type="PANTHER" id="PTHR22997">
    <property type="entry name" value="PIH1 DOMAIN-CONTAINING PROTEIN 1"/>
    <property type="match status" value="1"/>
</dbReference>
<dbReference type="AlphaFoldDB" id="A0A6J3KZD9"/>
<feature type="compositionally biased region" description="Basic and acidic residues" evidence="4">
    <location>
        <begin position="653"/>
        <end position="663"/>
    </location>
</feature>
<dbReference type="GO" id="GO:0120293">
    <property type="term" value="C:dynein axonemal particle"/>
    <property type="evidence" value="ECO:0007669"/>
    <property type="project" value="UniProtKB-SubCell"/>
</dbReference>
<feature type="compositionally biased region" description="Basic and acidic residues" evidence="4">
    <location>
        <begin position="226"/>
        <end position="240"/>
    </location>
</feature>
<accession>A0A6J3KZD9</accession>
<dbReference type="InterPro" id="IPR041442">
    <property type="entry name" value="PIH1D1/2/3_CS-like"/>
</dbReference>
<evidence type="ECO:0000256" key="3">
    <source>
        <dbReference type="HAMAP-Rule" id="MF_03069"/>
    </source>
</evidence>
<feature type="compositionally biased region" description="Polar residues" evidence="4">
    <location>
        <begin position="786"/>
        <end position="798"/>
    </location>
</feature>
<gene>
    <name evidence="8" type="primary">LOC117237976</name>
</gene>
<dbReference type="Pfam" id="PF08190">
    <property type="entry name" value="PIH1"/>
    <property type="match status" value="1"/>
</dbReference>
<evidence type="ECO:0000256" key="2">
    <source>
        <dbReference type="ARBA" id="ARBA00024190"/>
    </source>
</evidence>
<dbReference type="InterPro" id="IPR050734">
    <property type="entry name" value="PIH1/Kintoun_subfamily"/>
</dbReference>
<dbReference type="PANTHER" id="PTHR22997:SF3">
    <property type="entry name" value="PROTEIN KINTOUN"/>
    <property type="match status" value="1"/>
</dbReference>
<evidence type="ECO:0000259" key="6">
    <source>
        <dbReference type="Pfam" id="PF18201"/>
    </source>
</evidence>
<evidence type="ECO:0000313" key="7">
    <source>
        <dbReference type="Proteomes" id="UP000504631"/>
    </source>
</evidence>
<feature type="region of interest" description="Disordered" evidence="4">
    <location>
        <begin position="751"/>
        <end position="819"/>
    </location>
</feature>
<dbReference type="GO" id="GO:0070286">
    <property type="term" value="P:axonemal dynein complex assembly"/>
    <property type="evidence" value="ECO:0007669"/>
    <property type="project" value="UniProtKB-UniRule"/>
</dbReference>
<evidence type="ECO:0000313" key="8">
    <source>
        <dbReference type="RefSeq" id="XP_033358342.1"/>
    </source>
</evidence>
<keyword evidence="7" id="KW-1185">Reference proteome</keyword>
<feature type="domain" description="PIH1 N-terminal" evidence="5">
    <location>
        <begin position="44"/>
        <end position="205"/>
    </location>
</feature>